<name>A0AA88GLR5_NAELO</name>
<dbReference type="AlphaFoldDB" id="A0AA88GLR5"/>
<protein>
    <submittedName>
        <fullName evidence="1">Uncharacterized protein</fullName>
    </submittedName>
</protein>
<accession>A0AA88GLR5</accession>
<keyword evidence="2" id="KW-1185">Reference proteome</keyword>
<dbReference type="RefSeq" id="XP_044546462.1">
    <property type="nucleotide sequence ID" value="XM_044697293.1"/>
</dbReference>
<comment type="caution">
    <text evidence="1">The sequence shown here is derived from an EMBL/GenBank/DDBJ whole genome shotgun (WGS) entry which is preliminary data.</text>
</comment>
<evidence type="ECO:0000313" key="2">
    <source>
        <dbReference type="Proteomes" id="UP000816034"/>
    </source>
</evidence>
<evidence type="ECO:0000313" key="1">
    <source>
        <dbReference type="EMBL" id="KAG2379200.1"/>
    </source>
</evidence>
<reference evidence="1 2" key="1">
    <citation type="journal article" date="2018" name="BMC Genomics">
        <title>The genome of Naegleria lovaniensis, the basis for a comparative approach to unravel pathogenicity factors of the human pathogenic amoeba N. fowleri.</title>
        <authorList>
            <person name="Liechti N."/>
            <person name="Schurch N."/>
            <person name="Bruggmann R."/>
            <person name="Wittwer M."/>
        </authorList>
    </citation>
    <scope>NUCLEOTIDE SEQUENCE [LARGE SCALE GENOMIC DNA]</scope>
    <source>
        <strain evidence="1 2">ATCC 30569</strain>
    </source>
</reference>
<sequence>MIQEQLVKHTLRKYSGVFCRHHFGFFYGDKYRSCMIYNLCYWNGKYLYFHDQNVEYPFLYDGQGYNSQNMSSLGNDDLFMIGGLEGRIDTENPKREKLLLTVIRNGTISEFTQHYNISHVKWMEKKSVLMKRHRCTNAGHCLLETIFPAFSLLKIFYNDIPLKQPKRFRDNYLIFAEEEDEECDCQRDVLTCGTDDADAKVKQGICQKIVRMYGNFISDHSNQLIRHLSNNDNNMVCWPSIVMGSTAYGLFNDFGWKNLGGMISEFRDFVYQRFGLKPVNPLDKLASKTLKITLYIKKGLRVYLRSILDVPGLLKKIQSDFTQFTHNETGLVFNVQVTAISFDDMLTDDPKHSGEQQIRTMYDTDIYVCGFGSPSFKSIFLDKGAVLLAFPNGYDVNVLSNRVGEHELFHAYMHYQNLIYPLGKGELEYEEGVTTGNYVWRWDKMKETLLTACHMRVKYLLSTAAIMT</sequence>
<dbReference type="Proteomes" id="UP000816034">
    <property type="component" value="Unassembled WGS sequence"/>
</dbReference>
<dbReference type="GeneID" id="68099793"/>
<gene>
    <name evidence="1" type="ORF">C9374_007339</name>
</gene>
<proteinExistence type="predicted"/>
<dbReference type="EMBL" id="PYSW02000029">
    <property type="protein sequence ID" value="KAG2379200.1"/>
    <property type="molecule type" value="Genomic_DNA"/>
</dbReference>
<organism evidence="1 2">
    <name type="scientific">Naegleria lovaniensis</name>
    <name type="common">Amoeba</name>
    <dbReference type="NCBI Taxonomy" id="51637"/>
    <lineage>
        <taxon>Eukaryota</taxon>
        <taxon>Discoba</taxon>
        <taxon>Heterolobosea</taxon>
        <taxon>Tetramitia</taxon>
        <taxon>Eutetramitia</taxon>
        <taxon>Vahlkampfiidae</taxon>
        <taxon>Naegleria</taxon>
    </lineage>
</organism>